<feature type="compositionally biased region" description="Polar residues" evidence="1">
    <location>
        <begin position="187"/>
        <end position="205"/>
    </location>
</feature>
<dbReference type="EMBL" id="JAKKPZ010000241">
    <property type="protein sequence ID" value="KAI1697981.1"/>
    <property type="molecule type" value="Genomic_DNA"/>
</dbReference>
<protein>
    <submittedName>
        <fullName evidence="2">Uncharacterized protein</fullName>
    </submittedName>
</protein>
<keyword evidence="3" id="KW-1185">Reference proteome</keyword>
<evidence type="ECO:0000256" key="1">
    <source>
        <dbReference type="SAM" id="MobiDB-lite"/>
    </source>
</evidence>
<feature type="region of interest" description="Disordered" evidence="1">
    <location>
        <begin position="180"/>
        <end position="206"/>
    </location>
</feature>
<evidence type="ECO:0000313" key="3">
    <source>
        <dbReference type="Proteomes" id="UP001201812"/>
    </source>
</evidence>
<accession>A0AAD4QT00</accession>
<evidence type="ECO:0000313" key="2">
    <source>
        <dbReference type="EMBL" id="KAI1697981.1"/>
    </source>
</evidence>
<dbReference type="Proteomes" id="UP001201812">
    <property type="component" value="Unassembled WGS sequence"/>
</dbReference>
<dbReference type="AlphaFoldDB" id="A0AAD4QT00"/>
<sequence>MLKEDVKNAVLFVPTVPLVEQQTIELLRYMAGEFWVDGFSSAENISDRAEIERAKRPKDDEFPSLIKETMIKIQERMKPLLDKLLENQLIPLKKEDIHFPDLRFGAKYQQVVGSLRRSLQRLSDHEMRLFWFVQRIILQSFDLLLGQTVLRLEPNQHFSELPDDSRIVSGDLLHLRHTATTAPEPMDTNQSSISSMQVNPPSSVHSDIRTATKISSNQSVSFSDENVPKFSLNA</sequence>
<comment type="caution">
    <text evidence="2">The sequence shown here is derived from an EMBL/GenBank/DDBJ whole genome shotgun (WGS) entry which is preliminary data.</text>
</comment>
<reference evidence="2" key="1">
    <citation type="submission" date="2022-01" db="EMBL/GenBank/DDBJ databases">
        <title>Genome Sequence Resource for Two Populations of Ditylenchus destructor, the Migratory Endoparasitic Phytonematode.</title>
        <authorList>
            <person name="Zhang H."/>
            <person name="Lin R."/>
            <person name="Xie B."/>
        </authorList>
    </citation>
    <scope>NUCLEOTIDE SEQUENCE</scope>
    <source>
        <strain evidence="2">BazhouSP</strain>
    </source>
</reference>
<proteinExistence type="predicted"/>
<name>A0AAD4QT00_9BILA</name>
<organism evidence="2 3">
    <name type="scientific">Ditylenchus destructor</name>
    <dbReference type="NCBI Taxonomy" id="166010"/>
    <lineage>
        <taxon>Eukaryota</taxon>
        <taxon>Metazoa</taxon>
        <taxon>Ecdysozoa</taxon>
        <taxon>Nematoda</taxon>
        <taxon>Chromadorea</taxon>
        <taxon>Rhabditida</taxon>
        <taxon>Tylenchina</taxon>
        <taxon>Tylenchomorpha</taxon>
        <taxon>Sphaerularioidea</taxon>
        <taxon>Anguinidae</taxon>
        <taxon>Anguininae</taxon>
        <taxon>Ditylenchus</taxon>
    </lineage>
</organism>
<gene>
    <name evidence="2" type="ORF">DdX_18173</name>
</gene>